<evidence type="ECO:0000256" key="2">
    <source>
        <dbReference type="ARBA" id="ARBA00009060"/>
    </source>
</evidence>
<accession>A0A831VTZ2</accession>
<dbReference type="Pfam" id="PF18921">
    <property type="entry name" value="Cyanophycin_syn"/>
    <property type="match status" value="1"/>
</dbReference>
<evidence type="ECO:0000256" key="7">
    <source>
        <dbReference type="ARBA" id="ARBA00022598"/>
    </source>
</evidence>
<gene>
    <name evidence="15" type="primary">cphA</name>
    <name evidence="15" type="ORF">ENH87_03995</name>
</gene>
<evidence type="ECO:0000256" key="10">
    <source>
        <dbReference type="ARBA" id="ARBA00031353"/>
    </source>
</evidence>
<dbReference type="InterPro" id="IPR011810">
    <property type="entry name" value="Cya_phycin_syn"/>
</dbReference>
<dbReference type="Gene3D" id="3.90.190.20">
    <property type="entry name" value="Mur ligase, C-terminal domain"/>
    <property type="match status" value="1"/>
</dbReference>
<dbReference type="NCBIfam" id="NF010623">
    <property type="entry name" value="PRK14016.1"/>
    <property type="match status" value="1"/>
</dbReference>
<evidence type="ECO:0000256" key="4">
    <source>
        <dbReference type="ARBA" id="ARBA00012968"/>
    </source>
</evidence>
<dbReference type="Pfam" id="PF02875">
    <property type="entry name" value="Mur_ligase_C"/>
    <property type="match status" value="1"/>
</dbReference>
<dbReference type="InterPro" id="IPR036615">
    <property type="entry name" value="Mur_ligase_C_dom_sf"/>
</dbReference>
<reference evidence="15" key="1">
    <citation type="journal article" date="2020" name="mSystems">
        <title>Genome- and Community-Level Interaction Insights into Carbon Utilization and Element Cycling Functions of Hydrothermarchaeota in Hydrothermal Sediment.</title>
        <authorList>
            <person name="Zhou Z."/>
            <person name="Liu Y."/>
            <person name="Xu W."/>
            <person name="Pan J."/>
            <person name="Luo Z.H."/>
            <person name="Li M."/>
        </authorList>
    </citation>
    <scope>NUCLEOTIDE SEQUENCE [LARGE SCALE GENOMIC DNA]</scope>
    <source>
        <strain evidence="15">HyVt-345</strain>
    </source>
</reference>
<dbReference type="EMBL" id="DRGL01000020">
    <property type="protein sequence ID" value="HEA20059.1"/>
    <property type="molecule type" value="Genomic_DNA"/>
</dbReference>
<protein>
    <recommendedName>
        <fullName evidence="6">Cyanophycin synthetase</fullName>
        <ecNumber evidence="5">6.3.2.29</ecNumber>
        <ecNumber evidence="4">6.3.2.30</ecNumber>
    </recommendedName>
    <alternativeName>
        <fullName evidence="10">Cyanophycin synthase</fullName>
    </alternativeName>
</protein>
<evidence type="ECO:0000256" key="12">
    <source>
        <dbReference type="ARBA" id="ARBA00048425"/>
    </source>
</evidence>
<dbReference type="AlphaFoldDB" id="A0A831VTZ2"/>
<evidence type="ECO:0000256" key="13">
    <source>
        <dbReference type="PROSITE-ProRule" id="PRU00409"/>
    </source>
</evidence>
<dbReference type="GO" id="GO:0005524">
    <property type="term" value="F:ATP binding"/>
    <property type="evidence" value="ECO:0007669"/>
    <property type="project" value="UniProtKB-UniRule"/>
</dbReference>
<evidence type="ECO:0000256" key="11">
    <source>
        <dbReference type="ARBA" id="ARBA00048094"/>
    </source>
</evidence>
<dbReference type="InterPro" id="IPR044019">
    <property type="entry name" value="Cyanophycin_syn_N"/>
</dbReference>
<dbReference type="SUPFAM" id="SSF53623">
    <property type="entry name" value="MurD-like peptide ligases, catalytic domain"/>
    <property type="match status" value="1"/>
</dbReference>
<dbReference type="InterPro" id="IPR013651">
    <property type="entry name" value="ATP-grasp_RimK-type"/>
</dbReference>
<dbReference type="SUPFAM" id="SSF56059">
    <property type="entry name" value="Glutathione synthetase ATP-binding domain-like"/>
    <property type="match status" value="1"/>
</dbReference>
<name>A0A831VTZ2_9FLAO</name>
<dbReference type="EC" id="6.3.2.29" evidence="5"/>
<sequence>MNIREINAMRGPNYWSVHREKLIVMVLDLEAMEDFPTNEVNGFADRLKAMFPGMYEHRCSEGCAGGFFMRVEEGTWMGHVVEHVALEIQTLAGMDTGFGRTRGYGEEGVYSVVFSYIEENAGRYAAKAAVDICEALIAGKEYDIDPDLQRMRELREAERLGPSTGSIVEEAERRGIPWLRLNKYSLCQLGYGANQKRIQATVTSETSSIGVELACDKEDTKHLLEQAEVEVPRGDIISKEESLKTACDYIGFPLVIKPIDGNHGRGISVDINSYDEALKAFRAAKEVSNSVIVETYITGQDYRLLVINNTLVAAALRSPAHVVGDGESTIEHLIADKNRDPRRGYGHEKELTIITVNDLTNTIIEDAGYTLKSVLPKNEKLILKDTANLSTGGTAEDVTDIVHPANVAMAERISKIIDLDIAGIDIMTSDISKPLSETGGAVLEVNAGPGFRMHLAPTEGLPRNVAAPVVDKLFPTQNDKGRIPIVAITGTNGKTTTTRLIAHMAKMSGYRVGYTTSDGVYIKNRLLMKGDCTGPQSTEFVLRDPTVNFAVLECARGGLLRAGLAFSKCDIGIVTNVSGDHLGLKGIHTVEQLAQVKGVIPETVLPDGYAILNADDDLVYDMRKGLECNVALFSMDENNPRIIELQQEGGITAVYENGYVTLCRGAWKMRIMKAENIPLTYGGKAKFMIQNILPAIIACNIKNITIEDMKAGLETFIPSASQTPGRLNLFKFEKFQILLDYAHNASGMRALQKFTDQMEATHKLGIVAGIGDRREEDNNEIGSIAAEMFDEIIIRQDKHLRGKSEEELIKMVKDGITAKNPNIKTTVIPSEKEAIYHAMKTAPKGALIVLCSDVVSEALALVEDLKEQEQKGASLMADN</sequence>
<keyword evidence="7 15" id="KW-0436">Ligase</keyword>
<proteinExistence type="inferred from homology"/>
<comment type="catalytic activity">
    <reaction evidence="12">
        <text>[L-4-(L-arginin-2-N-yl)aspartate](n) + L-aspartate + ATP = [L-4-(L-arginin-2-N-yl)aspartate](n)-L-aspartate + ADP + phosphate + H(+)</text>
        <dbReference type="Rhea" id="RHEA:13277"/>
        <dbReference type="Rhea" id="RHEA-COMP:13728"/>
        <dbReference type="Rhea" id="RHEA-COMP:13733"/>
        <dbReference type="ChEBI" id="CHEBI:15378"/>
        <dbReference type="ChEBI" id="CHEBI:29991"/>
        <dbReference type="ChEBI" id="CHEBI:30616"/>
        <dbReference type="ChEBI" id="CHEBI:43474"/>
        <dbReference type="ChEBI" id="CHEBI:137986"/>
        <dbReference type="ChEBI" id="CHEBI:137990"/>
        <dbReference type="ChEBI" id="CHEBI:456216"/>
        <dbReference type="EC" id="6.3.2.29"/>
    </reaction>
</comment>
<keyword evidence="8 13" id="KW-0547">Nucleotide-binding</keyword>
<evidence type="ECO:0000313" key="15">
    <source>
        <dbReference type="EMBL" id="HEA20059.1"/>
    </source>
</evidence>
<dbReference type="PROSITE" id="PS50975">
    <property type="entry name" value="ATP_GRASP"/>
    <property type="match status" value="1"/>
</dbReference>
<dbReference type="Proteomes" id="UP000886191">
    <property type="component" value="Unassembled WGS sequence"/>
</dbReference>
<comment type="catalytic activity">
    <reaction evidence="11">
        <text>[L-4-(L-arginin-2-N-yl)aspartate](n)-L-aspartate + L-arginine + ATP = [L-4-(L-arginin-2-N-yl)aspartate](n+1) + ADP + phosphate + H(+)</text>
        <dbReference type="Rhea" id="RHEA:23888"/>
        <dbReference type="Rhea" id="RHEA-COMP:13732"/>
        <dbReference type="Rhea" id="RHEA-COMP:13733"/>
        <dbReference type="ChEBI" id="CHEBI:15378"/>
        <dbReference type="ChEBI" id="CHEBI:30616"/>
        <dbReference type="ChEBI" id="CHEBI:32682"/>
        <dbReference type="ChEBI" id="CHEBI:43474"/>
        <dbReference type="ChEBI" id="CHEBI:137986"/>
        <dbReference type="ChEBI" id="CHEBI:137990"/>
        <dbReference type="ChEBI" id="CHEBI:456216"/>
        <dbReference type="EC" id="6.3.2.30"/>
    </reaction>
</comment>
<comment type="caution">
    <text evidence="15">The sequence shown here is derived from an EMBL/GenBank/DDBJ whole genome shotgun (WGS) entry which is preliminary data.</text>
</comment>
<evidence type="ECO:0000256" key="1">
    <source>
        <dbReference type="ARBA" id="ARBA00003184"/>
    </source>
</evidence>
<dbReference type="GO" id="GO:0071160">
    <property type="term" value="F:cyanophycin synthetase activity (L-aspartate-adding)"/>
    <property type="evidence" value="ECO:0007669"/>
    <property type="project" value="UniProtKB-EC"/>
</dbReference>
<dbReference type="GO" id="GO:0071161">
    <property type="term" value="F:cyanophycin synthetase activity (L-arginine-adding)"/>
    <property type="evidence" value="ECO:0007669"/>
    <property type="project" value="UniProtKB-EC"/>
</dbReference>
<evidence type="ECO:0000256" key="3">
    <source>
        <dbReference type="ARBA" id="ARBA00011738"/>
    </source>
</evidence>
<feature type="domain" description="ATP-grasp" evidence="14">
    <location>
        <begin position="221"/>
        <end position="474"/>
    </location>
</feature>
<keyword evidence="9 13" id="KW-0067">ATP-binding</keyword>
<dbReference type="InterPro" id="IPR036565">
    <property type="entry name" value="Mur-like_cat_sf"/>
</dbReference>
<evidence type="ECO:0000259" key="14">
    <source>
        <dbReference type="PROSITE" id="PS50975"/>
    </source>
</evidence>
<dbReference type="InterPro" id="IPR013221">
    <property type="entry name" value="Mur_ligase_cen"/>
</dbReference>
<evidence type="ECO:0000256" key="6">
    <source>
        <dbReference type="ARBA" id="ARBA00022036"/>
    </source>
</evidence>
<comment type="similarity">
    <text evidence="2">In the C-terminal section; belongs to the MurCDEF family.</text>
</comment>
<evidence type="ECO:0000256" key="5">
    <source>
        <dbReference type="ARBA" id="ARBA00013005"/>
    </source>
</evidence>
<dbReference type="EC" id="6.3.2.30" evidence="4"/>
<comment type="subunit">
    <text evidence="3">Homodimer.</text>
</comment>
<dbReference type="GO" id="GO:0046872">
    <property type="term" value="F:metal ion binding"/>
    <property type="evidence" value="ECO:0007669"/>
    <property type="project" value="InterPro"/>
</dbReference>
<dbReference type="PANTHER" id="PTHR23135">
    <property type="entry name" value="MUR LIGASE FAMILY MEMBER"/>
    <property type="match status" value="1"/>
</dbReference>
<dbReference type="Pfam" id="PF08245">
    <property type="entry name" value="Mur_ligase_M"/>
    <property type="match status" value="1"/>
</dbReference>
<dbReference type="Gene3D" id="3.30.470.20">
    <property type="entry name" value="ATP-grasp fold, B domain"/>
    <property type="match status" value="2"/>
</dbReference>
<dbReference type="NCBIfam" id="TIGR02068">
    <property type="entry name" value="cya_phycin_syn"/>
    <property type="match status" value="1"/>
</dbReference>
<evidence type="ECO:0000256" key="8">
    <source>
        <dbReference type="ARBA" id="ARBA00022741"/>
    </source>
</evidence>
<organism evidence="15">
    <name type="scientific">Pricia antarctica</name>
    <dbReference type="NCBI Taxonomy" id="641691"/>
    <lineage>
        <taxon>Bacteria</taxon>
        <taxon>Pseudomonadati</taxon>
        <taxon>Bacteroidota</taxon>
        <taxon>Flavobacteriia</taxon>
        <taxon>Flavobacteriales</taxon>
        <taxon>Flavobacteriaceae</taxon>
        <taxon>Pricia</taxon>
    </lineage>
</organism>
<dbReference type="InterPro" id="IPR011761">
    <property type="entry name" value="ATP-grasp"/>
</dbReference>
<evidence type="ECO:0000256" key="9">
    <source>
        <dbReference type="ARBA" id="ARBA00022840"/>
    </source>
</evidence>
<dbReference type="PANTHER" id="PTHR23135:SF18">
    <property type="entry name" value="CYANOPHYCIN SYNTHETASE"/>
    <property type="match status" value="1"/>
</dbReference>
<dbReference type="InterPro" id="IPR004101">
    <property type="entry name" value="Mur_ligase_C"/>
</dbReference>
<comment type="function">
    <text evidence="1">Catalyzes the ATP-dependent polymerization of arginine and aspartate to multi-L-arginyl-poly-L-aspartic acid (cyanophycin; a water-insoluble reserve polymer).</text>
</comment>
<dbReference type="SUPFAM" id="SSF53244">
    <property type="entry name" value="MurD-like peptide ligases, peptide-binding domain"/>
    <property type="match status" value="1"/>
</dbReference>
<dbReference type="Pfam" id="PF08443">
    <property type="entry name" value="RimK"/>
    <property type="match status" value="1"/>
</dbReference>
<dbReference type="Gene3D" id="3.40.1190.10">
    <property type="entry name" value="Mur-like, catalytic domain"/>
    <property type="match status" value="1"/>
</dbReference>